<keyword evidence="1" id="KW-0472">Membrane</keyword>
<dbReference type="RefSeq" id="WP_319837105.1">
    <property type="nucleotide sequence ID" value="NZ_CP137624.1"/>
</dbReference>
<dbReference type="Proteomes" id="UP001322664">
    <property type="component" value="Chromosome"/>
</dbReference>
<gene>
    <name evidence="3" type="ORF">R6U77_01245</name>
</gene>
<dbReference type="EMBL" id="CP137624">
    <property type="protein sequence ID" value="WPK12345.1"/>
    <property type="molecule type" value="Genomic_DNA"/>
</dbReference>
<keyword evidence="4" id="KW-1185">Reference proteome</keyword>
<dbReference type="SUPFAM" id="SSF52540">
    <property type="entry name" value="P-loop containing nucleoside triphosphate hydrolases"/>
    <property type="match status" value="1"/>
</dbReference>
<dbReference type="Pfam" id="PF07693">
    <property type="entry name" value="KAP_NTPase"/>
    <property type="match status" value="1"/>
</dbReference>
<dbReference type="Gene3D" id="3.40.50.300">
    <property type="entry name" value="P-loop containing nucleotide triphosphate hydrolases"/>
    <property type="match status" value="1"/>
</dbReference>
<evidence type="ECO:0000313" key="3">
    <source>
        <dbReference type="EMBL" id="WPK12345.1"/>
    </source>
</evidence>
<evidence type="ECO:0000256" key="1">
    <source>
        <dbReference type="SAM" id="Phobius"/>
    </source>
</evidence>
<feature type="transmembrane region" description="Helical" evidence="1">
    <location>
        <begin position="48"/>
        <end position="70"/>
    </location>
</feature>
<keyword evidence="1" id="KW-1133">Transmembrane helix</keyword>
<reference evidence="3 4" key="1">
    <citation type="submission" date="2023-09" db="EMBL/GenBank/DDBJ databases">
        <authorList>
            <person name="Page C.A."/>
            <person name="Perez-Diaz I.M."/>
        </authorList>
    </citation>
    <scope>NUCLEOTIDE SEQUENCE [LARGE SCALE GENOMIC DNA]</scope>
    <source>
        <strain evidence="3 4">Ll15</strain>
    </source>
</reference>
<accession>A0ABZ0RW17</accession>
<feature type="domain" description="KAP NTPase" evidence="2">
    <location>
        <begin position="178"/>
        <end position="441"/>
    </location>
</feature>
<sequence>MRIYLDEVKKYYSWVFIFKYAMLLTSALFIIDILNFPTKFLLAYDMKITVILIMLVFLFFILTAVEFHFFDAFKIVSINIIDAIYLVILLSSILYSSISLIYASLSPYKIVSLILMLIIVIELIRIRSGGIKKAIETVGEYKSNVIDLKDIYNGKFSMIEGQPIMLGEKEVDYDLLNRSSVINLLYDTIQNCNPNEGFVISLEGSWGSGKTTIISNVKRMLKTNEGIIIIDELDPWSYANQESLFYSMFDTIIQKSGIKFNSLLTKQMADSIYSSLFGSKKTNMIKSFLKPIDTIDVLKNRINDYLKFSGKKVIFFIDNIDRAESENIVLLFKLIGNVFDFERVIYILSFDNKQVKNAFENNLSIDYQYLKKIIQMQIFVPEVDRSVLEDTMSRCLNNILIAYGEDLSKLSNYHSFIRAICKLTEDFRDFKRYINSVLNTHVNNMNYLDTRDFLSIEYIRLNNIQLYNTIYKNRKYFISHDQMVDKEVYRSVIDRATFNISGNQFFETLFEDQNNAKYLDLLQEIFPYVKRYHTNQQLEYDGNVILRDDSYQEISKNNRICSGKYFDLYFTKTGNEYLEVGNRVGQFVKRINNIQDSEAPAQILKDLLASMPDYYQKEFFERLQLYIDDLQNESIYELTIALFKSINDIDNTRGFFSLSARSRVEIIIWGLLQMINEEQYKEFLEKIKSDYDKVQNISSLLYWFKHDKEGKNITGRMEEMEKLYKEMCASIIEDSIDLYDDEYYNKGNIWGLVRCYEEDLSIIKNYIKDVINKDNIFRLLYDIIGVSQGSELRYSISNENLCYFTTKDDIDEILKDVENVTDDQEFILQVYNNYKNDSRDDWGETGIVSNKILDLKP</sequence>
<feature type="transmembrane region" description="Helical" evidence="1">
    <location>
        <begin position="12"/>
        <end position="36"/>
    </location>
</feature>
<protein>
    <submittedName>
        <fullName evidence="3">P-loop NTPase fold protein</fullName>
    </submittedName>
</protein>
<name>A0ABZ0RW17_9BACI</name>
<evidence type="ECO:0000259" key="2">
    <source>
        <dbReference type="Pfam" id="PF07693"/>
    </source>
</evidence>
<dbReference type="InterPro" id="IPR011646">
    <property type="entry name" value="KAP_P-loop"/>
</dbReference>
<evidence type="ECO:0000313" key="4">
    <source>
        <dbReference type="Proteomes" id="UP001322664"/>
    </source>
</evidence>
<feature type="transmembrane region" description="Helical" evidence="1">
    <location>
        <begin position="82"/>
        <end position="102"/>
    </location>
</feature>
<keyword evidence="1" id="KW-0812">Transmembrane</keyword>
<organism evidence="3 4">
    <name type="scientific">Lysinibacillus louembei</name>
    <dbReference type="NCBI Taxonomy" id="1470088"/>
    <lineage>
        <taxon>Bacteria</taxon>
        <taxon>Bacillati</taxon>
        <taxon>Bacillota</taxon>
        <taxon>Bacilli</taxon>
        <taxon>Bacillales</taxon>
        <taxon>Bacillaceae</taxon>
        <taxon>Lysinibacillus</taxon>
    </lineage>
</organism>
<proteinExistence type="predicted"/>
<dbReference type="InterPro" id="IPR027417">
    <property type="entry name" value="P-loop_NTPase"/>
</dbReference>